<name>A0AB34J4V8_PRYPA</name>
<comment type="similarity">
    <text evidence="2">Belongs to the Ca(2+):cation antiporter (CaCA) (TC 2.A.19) family. SLC24A subfamily.</text>
</comment>
<dbReference type="FunFam" id="1.20.1420.30:FF:000009">
    <property type="entry name" value="sodium/potassium/calcium exchanger 5 isoform X2"/>
    <property type="match status" value="1"/>
</dbReference>
<dbReference type="PROSITE" id="PS00018">
    <property type="entry name" value="EF_HAND_1"/>
    <property type="match status" value="2"/>
</dbReference>
<evidence type="ECO:0000256" key="3">
    <source>
        <dbReference type="ARBA" id="ARBA00022448"/>
    </source>
</evidence>
<keyword evidence="9" id="KW-0106">Calcium</keyword>
<evidence type="ECO:0000256" key="4">
    <source>
        <dbReference type="ARBA" id="ARBA00022449"/>
    </source>
</evidence>
<protein>
    <recommendedName>
        <fullName evidence="19">EF-hand domain-containing protein</fullName>
    </recommendedName>
</protein>
<evidence type="ECO:0000256" key="18">
    <source>
        <dbReference type="SAM" id="Phobius"/>
    </source>
</evidence>
<evidence type="ECO:0000256" key="9">
    <source>
        <dbReference type="ARBA" id="ARBA00022837"/>
    </source>
</evidence>
<dbReference type="PANTHER" id="PTHR10846">
    <property type="entry name" value="SODIUM/POTASSIUM/CALCIUM EXCHANGER"/>
    <property type="match status" value="1"/>
</dbReference>
<keyword evidence="14" id="KW-0406">Ion transport</keyword>
<keyword evidence="21" id="KW-1185">Reference proteome</keyword>
<dbReference type="FunFam" id="1.20.1420.30:FF:000004">
    <property type="entry name" value="Sodium/potassium/calcium exchanger 2 isoform 1"/>
    <property type="match status" value="1"/>
</dbReference>
<dbReference type="Proteomes" id="UP001515480">
    <property type="component" value="Unassembled WGS sequence"/>
</dbReference>
<evidence type="ECO:0000256" key="7">
    <source>
        <dbReference type="ARBA" id="ARBA00022692"/>
    </source>
</evidence>
<feature type="region of interest" description="Disordered" evidence="17">
    <location>
        <begin position="434"/>
        <end position="511"/>
    </location>
</feature>
<evidence type="ECO:0000256" key="17">
    <source>
        <dbReference type="SAM" id="MobiDB-lite"/>
    </source>
</evidence>
<dbReference type="InterPro" id="IPR004837">
    <property type="entry name" value="NaCa_Exmemb"/>
</dbReference>
<feature type="region of interest" description="Disordered" evidence="17">
    <location>
        <begin position="528"/>
        <end position="561"/>
    </location>
</feature>
<evidence type="ECO:0000256" key="12">
    <source>
        <dbReference type="ARBA" id="ARBA00022989"/>
    </source>
</evidence>
<comment type="caution">
    <text evidence="20">The sequence shown here is derived from an EMBL/GenBank/DDBJ whole genome shotgun (WGS) entry which is preliminary data.</text>
</comment>
<proteinExistence type="inferred from homology"/>
<evidence type="ECO:0000256" key="6">
    <source>
        <dbReference type="ARBA" id="ARBA00022568"/>
    </source>
</evidence>
<keyword evidence="7 18" id="KW-0812">Transmembrane</keyword>
<dbReference type="InterPro" id="IPR002048">
    <property type="entry name" value="EF_hand_dom"/>
</dbReference>
<dbReference type="InterPro" id="IPR011992">
    <property type="entry name" value="EF-hand-dom_pair"/>
</dbReference>
<evidence type="ECO:0000256" key="1">
    <source>
        <dbReference type="ARBA" id="ARBA00004141"/>
    </source>
</evidence>
<evidence type="ECO:0000256" key="8">
    <source>
        <dbReference type="ARBA" id="ARBA00022729"/>
    </source>
</evidence>
<dbReference type="GO" id="GO:0005886">
    <property type="term" value="C:plasma membrane"/>
    <property type="evidence" value="ECO:0007669"/>
    <property type="project" value="TreeGrafter"/>
</dbReference>
<dbReference type="GO" id="GO:0006874">
    <property type="term" value="P:intracellular calcium ion homeostasis"/>
    <property type="evidence" value="ECO:0007669"/>
    <property type="project" value="TreeGrafter"/>
</dbReference>
<feature type="compositionally biased region" description="Basic residues" evidence="17">
    <location>
        <begin position="435"/>
        <end position="446"/>
    </location>
</feature>
<evidence type="ECO:0000256" key="10">
    <source>
        <dbReference type="ARBA" id="ARBA00022847"/>
    </source>
</evidence>
<keyword evidence="11" id="KW-0630">Potassium</keyword>
<feature type="transmembrane region" description="Helical" evidence="18">
    <location>
        <begin position="684"/>
        <end position="707"/>
    </location>
</feature>
<dbReference type="Gene3D" id="1.10.238.10">
    <property type="entry name" value="EF-hand"/>
    <property type="match status" value="1"/>
</dbReference>
<comment type="subcellular location">
    <subcellularLocation>
        <location evidence="1">Membrane</location>
        <topology evidence="1">Multi-pass membrane protein</topology>
    </subcellularLocation>
</comment>
<feature type="transmembrane region" description="Helical" evidence="18">
    <location>
        <begin position="719"/>
        <end position="741"/>
    </location>
</feature>
<feature type="transmembrane region" description="Helical" evidence="18">
    <location>
        <begin position="753"/>
        <end position="772"/>
    </location>
</feature>
<feature type="transmembrane region" description="Helical" evidence="18">
    <location>
        <begin position="784"/>
        <end position="805"/>
    </location>
</feature>
<feature type="transmembrane region" description="Helical" evidence="18">
    <location>
        <begin position="98"/>
        <end position="117"/>
    </location>
</feature>
<dbReference type="GO" id="GO:0005262">
    <property type="term" value="F:calcium channel activity"/>
    <property type="evidence" value="ECO:0007669"/>
    <property type="project" value="TreeGrafter"/>
</dbReference>
<keyword evidence="13" id="KW-0915">Sodium</keyword>
<evidence type="ECO:0000259" key="19">
    <source>
        <dbReference type="PROSITE" id="PS50222"/>
    </source>
</evidence>
<dbReference type="CDD" id="cd00051">
    <property type="entry name" value="EFh"/>
    <property type="match status" value="1"/>
</dbReference>
<keyword evidence="5" id="KW-0633">Potassium transport</keyword>
<evidence type="ECO:0000256" key="13">
    <source>
        <dbReference type="ARBA" id="ARBA00023053"/>
    </source>
</evidence>
<feature type="domain" description="EF-hand" evidence="19">
    <location>
        <begin position="315"/>
        <end position="350"/>
    </location>
</feature>
<organism evidence="20 21">
    <name type="scientific">Prymnesium parvum</name>
    <name type="common">Toxic golden alga</name>
    <dbReference type="NCBI Taxonomy" id="97485"/>
    <lineage>
        <taxon>Eukaryota</taxon>
        <taxon>Haptista</taxon>
        <taxon>Haptophyta</taxon>
        <taxon>Prymnesiophyceae</taxon>
        <taxon>Prymnesiales</taxon>
        <taxon>Prymnesiaceae</taxon>
        <taxon>Prymnesium</taxon>
    </lineage>
</organism>
<dbReference type="Gene3D" id="1.20.1420.30">
    <property type="entry name" value="NCX, central ion-binding region"/>
    <property type="match status" value="2"/>
</dbReference>
<keyword evidence="3" id="KW-0813">Transport</keyword>
<dbReference type="InterPro" id="IPR044880">
    <property type="entry name" value="NCX_ion-bd_dom_sf"/>
</dbReference>
<reference evidence="20 21" key="1">
    <citation type="journal article" date="2024" name="Science">
        <title>Giant polyketide synthase enzymes in the biosynthesis of giant marine polyether toxins.</title>
        <authorList>
            <person name="Fallon T.R."/>
            <person name="Shende V.V."/>
            <person name="Wierzbicki I.H."/>
            <person name="Pendleton A.L."/>
            <person name="Watervoot N.F."/>
            <person name="Auber R.P."/>
            <person name="Gonzalez D.J."/>
            <person name="Wisecaver J.H."/>
            <person name="Moore B.S."/>
        </authorList>
    </citation>
    <scope>NUCLEOTIDE SEQUENCE [LARGE SCALE GENOMIC DNA]</scope>
    <source>
        <strain evidence="20 21">12B1</strain>
    </source>
</reference>
<feature type="compositionally biased region" description="Basic and acidic residues" evidence="17">
    <location>
        <begin position="462"/>
        <end position="471"/>
    </location>
</feature>
<evidence type="ECO:0000256" key="15">
    <source>
        <dbReference type="ARBA" id="ARBA00023136"/>
    </source>
</evidence>
<feature type="transmembrane region" description="Helical" evidence="18">
    <location>
        <begin position="201"/>
        <end position="220"/>
    </location>
</feature>
<feature type="transmembrane region" description="Helical" evidence="18">
    <location>
        <begin position="167"/>
        <end position="189"/>
    </location>
</feature>
<dbReference type="Pfam" id="PF01699">
    <property type="entry name" value="Na_Ca_ex"/>
    <property type="match status" value="2"/>
</dbReference>
<evidence type="ECO:0000256" key="2">
    <source>
        <dbReference type="ARBA" id="ARBA00005364"/>
    </source>
</evidence>
<evidence type="ECO:0000313" key="20">
    <source>
        <dbReference type="EMBL" id="KAL1511559.1"/>
    </source>
</evidence>
<sequence length="815" mass="89154">MHAAEARVAWRAALRSFCRLKTRHRLAGKLLALLGLIAVFAALRPLSHAAATDPRRATFRAPPASLALARRRAQATPPGTLTYAEREYFTLQQLREGWIALHIGGVIYMFVALAIICDEYFVPTLDFMVDRFHISPDVAGATFMAAGGSAPELFTSLIGTFTYSDVGFGTIVGSAVFNVLFVIGVCAMLAKETLQLTWWPLFRDCTYYSASLLVLAYFFGVGTPNEIEQHEAIILFSMYLGYCLLMKCNQRLYGAIQRCSSGREVLMEEGATSEPPTTLSEVNAFLSPFKYRPTIGAVLSDPDQMEQLFATAVYDSWGSTRSIFNSIDTNSNGEIELDELKQLLRKLGHQDISEAIVAQVIERLDKDKNGRVNFNEFESWYLRRRQLVDAQVSTQFTEFAASDAKLDAAGAKELIKKLHTESESAEVERAVKELRTHKKDSQRRQKAAADAKRAVNSSGAMRRIESDEAARKIAQGKAAFADAPSPARRAPPSPPRRAPPSPPRRGGAPAAARLAAPLTNYHARKLPAAAKPHRRPPSPPPKAARPAAPSPPPSPAAAPAAAAGTPLLLPDRSVSFTMHEFQEWYRDSPYYEEKLMQADATLDQRRAISLCPPRGAGVCDACSFYLVLPIMLALRLTVIDMREQTKVRYLPLSFATCVLWIGVFSYFTVWFATTIGDVFGIPPAIMGLTFLAAGTSIPDLLTSVIVAKAGEGDMAVSSSIGSNIFDVLVGLPVPWLAFTVVKGTSVLVTTDSLFLSILILFVMLASVILTVACSGWRMTKCMGAIMFFLYALFVAQDLGRTYGYIQVPAIFSTNA</sequence>
<gene>
    <name evidence="20" type="ORF">AB1Y20_006353</name>
</gene>
<keyword evidence="12 18" id="KW-1133">Transmembrane helix</keyword>
<dbReference type="GO" id="GO:0015293">
    <property type="term" value="F:symporter activity"/>
    <property type="evidence" value="ECO:0007669"/>
    <property type="project" value="UniProtKB-KW"/>
</dbReference>
<dbReference type="EMBL" id="JBGBPQ010000014">
    <property type="protein sequence ID" value="KAL1511559.1"/>
    <property type="molecule type" value="Genomic_DNA"/>
</dbReference>
<dbReference type="InterPro" id="IPR018247">
    <property type="entry name" value="EF_Hand_1_Ca_BS"/>
</dbReference>
<evidence type="ECO:0000256" key="16">
    <source>
        <dbReference type="ARBA" id="ARBA00023201"/>
    </source>
</evidence>
<dbReference type="GO" id="GO:0005509">
    <property type="term" value="F:calcium ion binding"/>
    <property type="evidence" value="ECO:0007669"/>
    <property type="project" value="InterPro"/>
</dbReference>
<feature type="domain" description="EF-hand" evidence="19">
    <location>
        <begin position="352"/>
        <end position="387"/>
    </location>
</feature>
<dbReference type="InterPro" id="IPR004481">
    <property type="entry name" value="K/Na/Ca-exchanger"/>
</dbReference>
<dbReference type="NCBIfam" id="TIGR00367">
    <property type="entry name" value="calcium/sodium antiporter"/>
    <property type="match status" value="1"/>
</dbReference>
<feature type="compositionally biased region" description="Low complexity" evidence="17">
    <location>
        <begin position="478"/>
        <end position="488"/>
    </location>
</feature>
<evidence type="ECO:0000256" key="14">
    <source>
        <dbReference type="ARBA" id="ARBA00023065"/>
    </source>
</evidence>
<dbReference type="SMART" id="SM00054">
    <property type="entry name" value="EFh"/>
    <property type="match status" value="2"/>
</dbReference>
<evidence type="ECO:0000256" key="5">
    <source>
        <dbReference type="ARBA" id="ARBA00022538"/>
    </source>
</evidence>
<keyword evidence="6" id="KW-0109">Calcium transport</keyword>
<keyword evidence="15 18" id="KW-0472">Membrane</keyword>
<keyword evidence="16" id="KW-0739">Sodium transport</keyword>
<dbReference type="SUPFAM" id="SSF47473">
    <property type="entry name" value="EF-hand"/>
    <property type="match status" value="1"/>
</dbReference>
<evidence type="ECO:0000313" key="21">
    <source>
        <dbReference type="Proteomes" id="UP001515480"/>
    </source>
</evidence>
<dbReference type="Pfam" id="PF13499">
    <property type="entry name" value="EF-hand_7"/>
    <property type="match status" value="1"/>
</dbReference>
<feature type="compositionally biased region" description="Pro residues" evidence="17">
    <location>
        <begin position="537"/>
        <end position="556"/>
    </location>
</feature>
<evidence type="ECO:0000256" key="11">
    <source>
        <dbReference type="ARBA" id="ARBA00022958"/>
    </source>
</evidence>
<feature type="compositionally biased region" description="Pro residues" evidence="17">
    <location>
        <begin position="489"/>
        <end position="503"/>
    </location>
</feature>
<accession>A0AB34J4V8</accession>
<dbReference type="GO" id="GO:0008273">
    <property type="term" value="F:calcium, potassium:sodium antiporter activity"/>
    <property type="evidence" value="ECO:0007669"/>
    <property type="project" value="TreeGrafter"/>
</dbReference>
<keyword evidence="4" id="KW-0050">Antiport</keyword>
<feature type="transmembrane region" description="Helical" evidence="18">
    <location>
        <begin position="138"/>
        <end position="161"/>
    </location>
</feature>
<dbReference type="PANTHER" id="PTHR10846:SF72">
    <property type="entry name" value="SODIUM_POTASSIUM_CALCIUM EXCHANGER NCKX30C"/>
    <property type="match status" value="1"/>
</dbReference>
<keyword evidence="10" id="KW-0769">Symport</keyword>
<keyword evidence="8" id="KW-0732">Signal</keyword>
<dbReference type="PROSITE" id="PS50222">
    <property type="entry name" value="EF_HAND_2"/>
    <property type="match status" value="2"/>
</dbReference>
<feature type="transmembrane region" description="Helical" evidence="18">
    <location>
        <begin position="649"/>
        <end position="672"/>
    </location>
</feature>
<dbReference type="AlphaFoldDB" id="A0AB34J4V8"/>